<dbReference type="SUPFAM" id="SSF52540">
    <property type="entry name" value="P-loop containing nucleoside triphosphate hydrolases"/>
    <property type="match status" value="1"/>
</dbReference>
<keyword evidence="6 9" id="KW-0067">ATP-binding</keyword>
<evidence type="ECO:0000256" key="1">
    <source>
        <dbReference type="ARBA" id="ARBA00004202"/>
    </source>
</evidence>
<evidence type="ECO:0000256" key="3">
    <source>
        <dbReference type="ARBA" id="ARBA00022448"/>
    </source>
</evidence>
<keyword evidence="5" id="KW-0547">Nucleotide-binding</keyword>
<reference evidence="10" key="1">
    <citation type="journal article" date="2019" name="Int. J. Syst. Evol. Microbiol.">
        <title>The Global Catalogue of Microorganisms (GCM) 10K type strain sequencing project: providing services to taxonomists for standard genome sequencing and annotation.</title>
        <authorList>
            <consortium name="The Broad Institute Genomics Platform"/>
            <consortium name="The Broad Institute Genome Sequencing Center for Infectious Disease"/>
            <person name="Wu L."/>
            <person name="Ma J."/>
        </authorList>
    </citation>
    <scope>NUCLEOTIDE SEQUENCE [LARGE SCALE GENOMIC DNA]</scope>
    <source>
        <strain evidence="10">JCM 18304</strain>
    </source>
</reference>
<evidence type="ECO:0000256" key="5">
    <source>
        <dbReference type="ARBA" id="ARBA00022741"/>
    </source>
</evidence>
<dbReference type="EMBL" id="BAABJQ010000001">
    <property type="protein sequence ID" value="GAA5178382.1"/>
    <property type="molecule type" value="Genomic_DNA"/>
</dbReference>
<proteinExistence type="inferred from homology"/>
<dbReference type="InterPro" id="IPR027417">
    <property type="entry name" value="P-loop_NTPase"/>
</dbReference>
<comment type="similarity">
    <text evidence="2">Belongs to the ABC transporter superfamily.</text>
</comment>
<evidence type="ECO:0000256" key="4">
    <source>
        <dbReference type="ARBA" id="ARBA00022475"/>
    </source>
</evidence>
<keyword evidence="10" id="KW-1185">Reference proteome</keyword>
<keyword evidence="4" id="KW-1003">Cell membrane</keyword>
<evidence type="ECO:0000256" key="2">
    <source>
        <dbReference type="ARBA" id="ARBA00005417"/>
    </source>
</evidence>
<dbReference type="NCBIfam" id="TIGR01727">
    <property type="entry name" value="oligo_HPY"/>
    <property type="match status" value="1"/>
</dbReference>
<accession>A0ABP9RJS4</accession>
<evidence type="ECO:0000256" key="7">
    <source>
        <dbReference type="ARBA" id="ARBA00023136"/>
    </source>
</evidence>
<organism evidence="9 10">
    <name type="scientific">Rugosimonospora acidiphila</name>
    <dbReference type="NCBI Taxonomy" id="556531"/>
    <lineage>
        <taxon>Bacteria</taxon>
        <taxon>Bacillati</taxon>
        <taxon>Actinomycetota</taxon>
        <taxon>Actinomycetes</taxon>
        <taxon>Micromonosporales</taxon>
        <taxon>Micromonosporaceae</taxon>
        <taxon>Rugosimonospora</taxon>
    </lineage>
</organism>
<dbReference type="Pfam" id="PF00005">
    <property type="entry name" value="ABC_tran"/>
    <property type="match status" value="1"/>
</dbReference>
<dbReference type="PROSITE" id="PS50893">
    <property type="entry name" value="ABC_TRANSPORTER_2"/>
    <property type="match status" value="1"/>
</dbReference>
<keyword evidence="7" id="KW-0472">Membrane</keyword>
<dbReference type="PANTHER" id="PTHR43297:SF2">
    <property type="entry name" value="DIPEPTIDE TRANSPORT ATP-BINDING PROTEIN DPPD"/>
    <property type="match status" value="1"/>
</dbReference>
<dbReference type="Gene3D" id="3.40.50.300">
    <property type="entry name" value="P-loop containing nucleotide triphosphate hydrolases"/>
    <property type="match status" value="1"/>
</dbReference>
<dbReference type="GO" id="GO:0005524">
    <property type="term" value="F:ATP binding"/>
    <property type="evidence" value="ECO:0007669"/>
    <property type="project" value="UniProtKB-KW"/>
</dbReference>
<feature type="domain" description="ABC transporter" evidence="8">
    <location>
        <begin position="7"/>
        <end position="256"/>
    </location>
</feature>
<dbReference type="PROSITE" id="PS00211">
    <property type="entry name" value="ABC_TRANSPORTER_1"/>
    <property type="match status" value="1"/>
</dbReference>
<evidence type="ECO:0000259" key="8">
    <source>
        <dbReference type="PROSITE" id="PS50893"/>
    </source>
</evidence>
<sequence length="328" mass="35559">MTPILEVRDLSVEFHTRDGVARAVDRVGLRLEPGEVLAVLGESGSGKSVTAQAIMGVLHTPPARVTGGEILYQGRDLLRMSEPQRRRVRGREIGMIFQDALSALDPVFSVGFQLSEALRHGSGMSRSAARARTAELMDLVRIPDARRRLRDYPHQLSGGMRQRVMIALALAQNPKVLIADEPTTALDVTVRAQIMDLLGDLRRSLGMAMILITHDLGVVAGVADRIVIMYAGRTVEQADVYQLYEAPGHPYTRGLLGSVPRLAARRGPLPAIEGAPPSPMRIPRGCAFHPRCPHATEVCRSTPPPRVPLGAGRYSDCHYAAQVAGGLI</sequence>
<protein>
    <submittedName>
        <fullName evidence="9">ABC transporter ATP-binding protein</fullName>
    </submittedName>
</protein>
<dbReference type="InterPro" id="IPR003593">
    <property type="entry name" value="AAA+_ATPase"/>
</dbReference>
<dbReference type="InterPro" id="IPR013563">
    <property type="entry name" value="Oligopep_ABC_C"/>
</dbReference>
<dbReference type="RefSeq" id="WP_345625661.1">
    <property type="nucleotide sequence ID" value="NZ_BAABJQ010000001.1"/>
</dbReference>
<evidence type="ECO:0000313" key="10">
    <source>
        <dbReference type="Proteomes" id="UP001501570"/>
    </source>
</evidence>
<dbReference type="InterPro" id="IPR050388">
    <property type="entry name" value="ABC_Ni/Peptide_Import"/>
</dbReference>
<gene>
    <name evidence="9" type="ORF">GCM10023322_05480</name>
</gene>
<comment type="caution">
    <text evidence="9">The sequence shown here is derived from an EMBL/GenBank/DDBJ whole genome shotgun (WGS) entry which is preliminary data.</text>
</comment>
<dbReference type="Proteomes" id="UP001501570">
    <property type="component" value="Unassembled WGS sequence"/>
</dbReference>
<keyword evidence="3" id="KW-0813">Transport</keyword>
<dbReference type="SMART" id="SM00382">
    <property type="entry name" value="AAA"/>
    <property type="match status" value="1"/>
</dbReference>
<evidence type="ECO:0000313" key="9">
    <source>
        <dbReference type="EMBL" id="GAA5178382.1"/>
    </source>
</evidence>
<dbReference type="InterPro" id="IPR003439">
    <property type="entry name" value="ABC_transporter-like_ATP-bd"/>
</dbReference>
<comment type="subcellular location">
    <subcellularLocation>
        <location evidence="1">Cell membrane</location>
        <topology evidence="1">Peripheral membrane protein</topology>
    </subcellularLocation>
</comment>
<evidence type="ECO:0000256" key="6">
    <source>
        <dbReference type="ARBA" id="ARBA00022840"/>
    </source>
</evidence>
<dbReference type="Pfam" id="PF08352">
    <property type="entry name" value="oligo_HPY"/>
    <property type="match status" value="1"/>
</dbReference>
<name>A0ABP9RJS4_9ACTN</name>
<dbReference type="CDD" id="cd03257">
    <property type="entry name" value="ABC_NikE_OppD_transporters"/>
    <property type="match status" value="1"/>
</dbReference>
<dbReference type="PANTHER" id="PTHR43297">
    <property type="entry name" value="OLIGOPEPTIDE TRANSPORT ATP-BINDING PROTEIN APPD"/>
    <property type="match status" value="1"/>
</dbReference>
<dbReference type="InterPro" id="IPR017871">
    <property type="entry name" value="ABC_transporter-like_CS"/>
</dbReference>